<comment type="function">
    <text evidence="1">May be involved in the biogenesis of curli organelles.</text>
</comment>
<evidence type="ECO:0000313" key="5">
    <source>
        <dbReference type="EMBL" id="GGO67800.1"/>
    </source>
</evidence>
<reference evidence="5" key="2">
    <citation type="submission" date="2020-09" db="EMBL/GenBank/DDBJ databases">
        <authorList>
            <person name="Sun Q."/>
            <person name="Zhou Y."/>
        </authorList>
    </citation>
    <scope>NUCLEOTIDE SEQUENCE</scope>
    <source>
        <strain evidence="5">CGMCC 1.7086</strain>
    </source>
</reference>
<feature type="signal peptide" evidence="4">
    <location>
        <begin position="1"/>
        <end position="20"/>
    </location>
</feature>
<dbReference type="Proteomes" id="UP000606935">
    <property type="component" value="Unassembled WGS sequence"/>
</dbReference>
<protein>
    <recommendedName>
        <fullName evidence="2">Curli production assembly/transport component CsgF</fullName>
    </recommendedName>
</protein>
<evidence type="ECO:0000313" key="6">
    <source>
        <dbReference type="Proteomes" id="UP000606935"/>
    </source>
</evidence>
<evidence type="ECO:0000256" key="4">
    <source>
        <dbReference type="SAM" id="SignalP"/>
    </source>
</evidence>
<keyword evidence="3 4" id="KW-0732">Signal</keyword>
<comment type="caution">
    <text evidence="5">The sequence shown here is derived from an EMBL/GenBank/DDBJ whole genome shotgun (WGS) entry which is preliminary data.</text>
</comment>
<sequence length="139" mass="15480">MNKLKLMTMLLSLIVGQVAATELVYTPINPSFGGNPLNGSLLMGKAQAQNKHKDHIEERSYAEKFQESLERAYINKMVREITDLAFGEDVEDSVFNQDSVFVSGDYEIQILTSNSDSITVQITHLLNGEITVIEVPKFG</sequence>
<dbReference type="RefSeq" id="WP_188692670.1">
    <property type="nucleotide sequence ID" value="NZ_BMLS01000002.1"/>
</dbReference>
<feature type="chain" id="PRO_5037840210" description="Curli production assembly/transport component CsgF" evidence="4">
    <location>
        <begin position="21"/>
        <end position="139"/>
    </location>
</feature>
<dbReference type="InterPro" id="IPR018893">
    <property type="entry name" value="T8SS_CsgF"/>
</dbReference>
<dbReference type="Pfam" id="PF10614">
    <property type="entry name" value="CsgF"/>
    <property type="match status" value="1"/>
</dbReference>
<gene>
    <name evidence="5" type="primary">csgF</name>
    <name evidence="5" type="ORF">GCM10010982_15200</name>
</gene>
<evidence type="ECO:0000256" key="1">
    <source>
        <dbReference type="ARBA" id="ARBA00003989"/>
    </source>
</evidence>
<evidence type="ECO:0000256" key="2">
    <source>
        <dbReference type="ARBA" id="ARBA00014031"/>
    </source>
</evidence>
<accession>A0A917YXX7</accession>
<dbReference type="AlphaFoldDB" id="A0A917YXX7"/>
<keyword evidence="6" id="KW-1185">Reference proteome</keyword>
<organism evidence="5 6">
    <name type="scientific">Bowmanella pacifica</name>
    <dbReference type="NCBI Taxonomy" id="502051"/>
    <lineage>
        <taxon>Bacteria</taxon>
        <taxon>Pseudomonadati</taxon>
        <taxon>Pseudomonadota</taxon>
        <taxon>Gammaproteobacteria</taxon>
        <taxon>Alteromonadales</taxon>
        <taxon>Alteromonadaceae</taxon>
        <taxon>Bowmanella</taxon>
    </lineage>
</organism>
<evidence type="ECO:0000256" key="3">
    <source>
        <dbReference type="ARBA" id="ARBA00022729"/>
    </source>
</evidence>
<dbReference type="EMBL" id="BMLS01000002">
    <property type="protein sequence ID" value="GGO67800.1"/>
    <property type="molecule type" value="Genomic_DNA"/>
</dbReference>
<name>A0A917YXX7_9ALTE</name>
<reference evidence="5" key="1">
    <citation type="journal article" date="2014" name="Int. J. Syst. Evol. Microbiol.">
        <title>Complete genome sequence of Corynebacterium casei LMG S-19264T (=DSM 44701T), isolated from a smear-ripened cheese.</title>
        <authorList>
            <consortium name="US DOE Joint Genome Institute (JGI-PGF)"/>
            <person name="Walter F."/>
            <person name="Albersmeier A."/>
            <person name="Kalinowski J."/>
            <person name="Ruckert C."/>
        </authorList>
    </citation>
    <scope>NUCLEOTIDE SEQUENCE</scope>
    <source>
        <strain evidence="5">CGMCC 1.7086</strain>
    </source>
</reference>
<proteinExistence type="predicted"/>